<dbReference type="PANTHER" id="PTHR33992">
    <property type="entry name" value="RIBONUCLEASE P PROTEIN COMPONENT"/>
    <property type="match status" value="1"/>
</dbReference>
<evidence type="ECO:0000256" key="7">
    <source>
        <dbReference type="HAMAP-Rule" id="MF_00227"/>
    </source>
</evidence>
<dbReference type="EC" id="3.1.26.5" evidence="7 8"/>
<dbReference type="NCBIfam" id="TIGR00188">
    <property type="entry name" value="rnpA"/>
    <property type="match status" value="1"/>
</dbReference>
<keyword evidence="4 7" id="KW-0255">Endonuclease</keyword>
<dbReference type="Gene3D" id="3.30.230.10">
    <property type="match status" value="1"/>
</dbReference>
<dbReference type="InterPro" id="IPR000100">
    <property type="entry name" value="RNase_P"/>
</dbReference>
<dbReference type="Proteomes" id="UP001595816">
    <property type="component" value="Unassembled WGS sequence"/>
</dbReference>
<dbReference type="PANTHER" id="PTHR33992:SF1">
    <property type="entry name" value="RIBONUCLEASE P PROTEIN COMPONENT"/>
    <property type="match status" value="1"/>
</dbReference>
<evidence type="ECO:0000313" key="10">
    <source>
        <dbReference type="Proteomes" id="UP001595816"/>
    </source>
</evidence>
<keyword evidence="2 7" id="KW-0819">tRNA processing</keyword>
<keyword evidence="10" id="KW-1185">Reference proteome</keyword>
<dbReference type="EMBL" id="JBHSAY010000003">
    <property type="protein sequence ID" value="MFC4129336.1"/>
    <property type="molecule type" value="Genomic_DNA"/>
</dbReference>
<evidence type="ECO:0000256" key="6">
    <source>
        <dbReference type="ARBA" id="ARBA00022884"/>
    </source>
</evidence>
<dbReference type="InterPro" id="IPR020539">
    <property type="entry name" value="RNase_P_CS"/>
</dbReference>
<reference evidence="10" key="1">
    <citation type="journal article" date="2019" name="Int. J. Syst. Evol. Microbiol.">
        <title>The Global Catalogue of Microorganisms (GCM) 10K type strain sequencing project: providing services to taxonomists for standard genome sequencing and annotation.</title>
        <authorList>
            <consortium name="The Broad Institute Genomics Platform"/>
            <consortium name="The Broad Institute Genome Sequencing Center for Infectious Disease"/>
            <person name="Wu L."/>
            <person name="Ma J."/>
        </authorList>
    </citation>
    <scope>NUCLEOTIDE SEQUENCE [LARGE SCALE GENOMIC DNA]</scope>
    <source>
        <strain evidence="10">CGMCC 4.7289</strain>
    </source>
</reference>
<dbReference type="Pfam" id="PF00825">
    <property type="entry name" value="Ribonuclease_P"/>
    <property type="match status" value="1"/>
</dbReference>
<dbReference type="RefSeq" id="WP_253759199.1">
    <property type="nucleotide sequence ID" value="NZ_JAMZDZ010000001.1"/>
</dbReference>
<keyword evidence="3 7" id="KW-0540">Nuclease</keyword>
<sequence length="130" mass="13711">MLPAANRLRSSREFADAVRAGRRVGRGTVVVHLKTSIDQPGTVEAPGCVMSAPRAGFVVSKAVGGAVVRNKVKRRLRHLVAARLSAYPLGTTLVVRALPAAAHAPFDQLSADLDAALVAAARPRRKREGS</sequence>
<comment type="function">
    <text evidence="1 7">RNaseP catalyzes the removal of the 5'-leader sequence from pre-tRNA to produce the mature 5'-terminus. It can also cleave other RNA substrates such as 4.5S RNA. The protein component plays an auxiliary but essential role in vivo by binding to the 5'-leader sequence and broadening the substrate specificity of the ribozyme.</text>
</comment>
<protein>
    <recommendedName>
        <fullName evidence="7 8">Ribonuclease P protein component</fullName>
        <shortName evidence="7">RNase P protein</shortName>
        <shortName evidence="7">RNaseP protein</shortName>
        <ecNumber evidence="7 8">3.1.26.5</ecNumber>
    </recommendedName>
    <alternativeName>
        <fullName evidence="7">Protein C5</fullName>
    </alternativeName>
</protein>
<dbReference type="SUPFAM" id="SSF54211">
    <property type="entry name" value="Ribosomal protein S5 domain 2-like"/>
    <property type="match status" value="1"/>
</dbReference>
<evidence type="ECO:0000256" key="2">
    <source>
        <dbReference type="ARBA" id="ARBA00022694"/>
    </source>
</evidence>
<evidence type="ECO:0000256" key="4">
    <source>
        <dbReference type="ARBA" id="ARBA00022759"/>
    </source>
</evidence>
<keyword evidence="5 7" id="KW-0378">Hydrolase</keyword>
<keyword evidence="6 7" id="KW-0694">RNA-binding</keyword>
<gene>
    <name evidence="7 9" type="primary">rnpA</name>
    <name evidence="9" type="ORF">ACFOZ4_01760</name>
</gene>
<dbReference type="InterPro" id="IPR014721">
    <property type="entry name" value="Ribsml_uS5_D2-typ_fold_subgr"/>
</dbReference>
<dbReference type="GO" id="GO:0004526">
    <property type="term" value="F:ribonuclease P activity"/>
    <property type="evidence" value="ECO:0007669"/>
    <property type="project" value="UniProtKB-EC"/>
</dbReference>
<organism evidence="9 10">
    <name type="scientific">Hamadaea flava</name>
    <dbReference type="NCBI Taxonomy" id="1742688"/>
    <lineage>
        <taxon>Bacteria</taxon>
        <taxon>Bacillati</taxon>
        <taxon>Actinomycetota</taxon>
        <taxon>Actinomycetes</taxon>
        <taxon>Micromonosporales</taxon>
        <taxon>Micromonosporaceae</taxon>
        <taxon>Hamadaea</taxon>
    </lineage>
</organism>
<comment type="subunit">
    <text evidence="7">Consists of a catalytic RNA component (M1 or rnpB) and a protein subunit.</text>
</comment>
<evidence type="ECO:0000256" key="3">
    <source>
        <dbReference type="ARBA" id="ARBA00022722"/>
    </source>
</evidence>
<proteinExistence type="inferred from homology"/>
<evidence type="ECO:0000256" key="5">
    <source>
        <dbReference type="ARBA" id="ARBA00022801"/>
    </source>
</evidence>
<evidence type="ECO:0000256" key="8">
    <source>
        <dbReference type="NCBIfam" id="TIGR00188"/>
    </source>
</evidence>
<dbReference type="InterPro" id="IPR020568">
    <property type="entry name" value="Ribosomal_Su5_D2-typ_SF"/>
</dbReference>
<comment type="similarity">
    <text evidence="7">Belongs to the RnpA family.</text>
</comment>
<dbReference type="HAMAP" id="MF_00227">
    <property type="entry name" value="RNase_P"/>
    <property type="match status" value="1"/>
</dbReference>
<accession>A0ABV8LFS6</accession>
<evidence type="ECO:0000313" key="9">
    <source>
        <dbReference type="EMBL" id="MFC4129336.1"/>
    </source>
</evidence>
<dbReference type="PROSITE" id="PS00648">
    <property type="entry name" value="RIBONUCLEASE_P"/>
    <property type="match status" value="1"/>
</dbReference>
<comment type="catalytic activity">
    <reaction evidence="7">
        <text>Endonucleolytic cleavage of RNA, removing 5'-extranucleotides from tRNA precursor.</text>
        <dbReference type="EC" id="3.1.26.5"/>
    </reaction>
</comment>
<comment type="caution">
    <text evidence="9">The sequence shown here is derived from an EMBL/GenBank/DDBJ whole genome shotgun (WGS) entry which is preliminary data.</text>
</comment>
<name>A0ABV8LFS6_9ACTN</name>
<evidence type="ECO:0000256" key="1">
    <source>
        <dbReference type="ARBA" id="ARBA00002663"/>
    </source>
</evidence>